<dbReference type="AlphaFoldDB" id="A0A662D5Q9"/>
<name>A0A662D5Q9_UNCAE</name>
<sequence>MADNVYQTVMERRSIRRFKPQKIPYQLLEKCVNAGRVAPSAANLQPLEYIIVDNDELLQQIFPLVRFAGYLDWNPGPEEMPRAYIVILAREEKVNTKYDVGLAAENIVLTSLEEGVGSCLIRSFQEEKVRNILNIPPEYTIHLLIALGYPAEKPVCEELKTRDGSIKYWRDEKGTLHVPKRPLQDILHRNKFGE</sequence>
<comment type="similarity">
    <text evidence="1">Belongs to the nitroreductase family.</text>
</comment>
<dbReference type="GO" id="GO:0016491">
    <property type="term" value="F:oxidoreductase activity"/>
    <property type="evidence" value="ECO:0007669"/>
    <property type="project" value="UniProtKB-KW"/>
</dbReference>
<organism evidence="4 5">
    <name type="scientific">Aerophobetes bacterium</name>
    <dbReference type="NCBI Taxonomy" id="2030807"/>
    <lineage>
        <taxon>Bacteria</taxon>
        <taxon>Candidatus Aerophobota</taxon>
    </lineage>
</organism>
<proteinExistence type="inferred from homology"/>
<evidence type="ECO:0000313" key="4">
    <source>
        <dbReference type="EMBL" id="RLE11144.1"/>
    </source>
</evidence>
<feature type="domain" description="Nitroreductase" evidence="3">
    <location>
        <begin position="9"/>
        <end position="65"/>
    </location>
</feature>
<evidence type="ECO:0000313" key="5">
    <source>
        <dbReference type="Proteomes" id="UP000280417"/>
    </source>
</evidence>
<protein>
    <submittedName>
        <fullName evidence="4">Nitroreductase</fullName>
    </submittedName>
</protein>
<dbReference type="Pfam" id="PF00881">
    <property type="entry name" value="Nitroreductase"/>
    <property type="match status" value="2"/>
</dbReference>
<dbReference type="InterPro" id="IPR029479">
    <property type="entry name" value="Nitroreductase"/>
</dbReference>
<dbReference type="PANTHER" id="PTHR43673">
    <property type="entry name" value="NAD(P)H NITROREDUCTASE YDGI-RELATED"/>
    <property type="match status" value="1"/>
</dbReference>
<gene>
    <name evidence="4" type="ORF">DRJ04_08580</name>
</gene>
<dbReference type="Proteomes" id="UP000280417">
    <property type="component" value="Unassembled WGS sequence"/>
</dbReference>
<reference evidence="4 5" key="1">
    <citation type="submission" date="2018-06" db="EMBL/GenBank/DDBJ databases">
        <title>Extensive metabolic versatility and redundancy in microbially diverse, dynamic hydrothermal sediments.</title>
        <authorList>
            <person name="Dombrowski N."/>
            <person name="Teske A."/>
            <person name="Baker B.J."/>
        </authorList>
    </citation>
    <scope>NUCLEOTIDE SEQUENCE [LARGE SCALE GENOMIC DNA]</scope>
    <source>
        <strain evidence="4">B3_G15</strain>
    </source>
</reference>
<dbReference type="Gene3D" id="2.20.180.10">
    <property type="entry name" value="putative fmn-dependent nitroreductase like domains"/>
    <property type="match status" value="1"/>
</dbReference>
<dbReference type="Gene3D" id="3.40.109.10">
    <property type="entry name" value="NADH Oxidase"/>
    <property type="match status" value="1"/>
</dbReference>
<dbReference type="SUPFAM" id="SSF55469">
    <property type="entry name" value="FMN-dependent nitroreductase-like"/>
    <property type="match status" value="1"/>
</dbReference>
<dbReference type="InterPro" id="IPR023312">
    <property type="entry name" value="Put_nitroreductase_C_bac"/>
</dbReference>
<evidence type="ECO:0000256" key="1">
    <source>
        <dbReference type="ARBA" id="ARBA00007118"/>
    </source>
</evidence>
<dbReference type="InterPro" id="IPR000415">
    <property type="entry name" value="Nitroreductase-like"/>
</dbReference>
<accession>A0A662D5Q9</accession>
<comment type="caution">
    <text evidence="4">The sequence shown here is derived from an EMBL/GenBank/DDBJ whole genome shotgun (WGS) entry which is preliminary data.</text>
</comment>
<dbReference type="EMBL" id="QMQA01000281">
    <property type="protein sequence ID" value="RLE11144.1"/>
    <property type="molecule type" value="Genomic_DNA"/>
</dbReference>
<dbReference type="PANTHER" id="PTHR43673:SF10">
    <property type="entry name" value="NADH DEHYDROGENASE_NAD(P)H NITROREDUCTASE XCC3605-RELATED"/>
    <property type="match status" value="1"/>
</dbReference>
<evidence type="ECO:0000256" key="2">
    <source>
        <dbReference type="ARBA" id="ARBA00023002"/>
    </source>
</evidence>
<evidence type="ECO:0000259" key="3">
    <source>
        <dbReference type="Pfam" id="PF00881"/>
    </source>
</evidence>
<keyword evidence="2" id="KW-0560">Oxidoreductase</keyword>
<feature type="domain" description="Nitroreductase" evidence="3">
    <location>
        <begin position="89"/>
        <end position="149"/>
    </location>
</feature>